<organism evidence="2 3">
    <name type="scientific">Penicillium alfredii</name>
    <dbReference type="NCBI Taxonomy" id="1506179"/>
    <lineage>
        <taxon>Eukaryota</taxon>
        <taxon>Fungi</taxon>
        <taxon>Dikarya</taxon>
        <taxon>Ascomycota</taxon>
        <taxon>Pezizomycotina</taxon>
        <taxon>Eurotiomycetes</taxon>
        <taxon>Eurotiomycetidae</taxon>
        <taxon>Eurotiales</taxon>
        <taxon>Aspergillaceae</taxon>
        <taxon>Penicillium</taxon>
    </lineage>
</organism>
<keyword evidence="3" id="KW-1185">Reference proteome</keyword>
<feature type="compositionally biased region" description="Polar residues" evidence="1">
    <location>
        <begin position="102"/>
        <end position="111"/>
    </location>
</feature>
<sequence length="148" mass="15598">MITTHSFEGIEVAGGNAPARDSDGIEHEHSVPGPQDQPSQEASHPSSDPLGLLEALLVQRHQDAFVVPFQAQGVRRSGVDRALGDPGPYPAAGCLGGRETVAPSSLLSGKVTTRRETSRKILAATPRGRRPGGERRGARLGGCENSRF</sequence>
<comment type="caution">
    <text evidence="2">The sequence shown here is derived from an EMBL/GenBank/DDBJ whole genome shotgun (WGS) entry which is preliminary data.</text>
</comment>
<feature type="region of interest" description="Disordered" evidence="1">
    <location>
        <begin position="90"/>
        <end position="148"/>
    </location>
</feature>
<evidence type="ECO:0000313" key="2">
    <source>
        <dbReference type="EMBL" id="KAJ5105793.1"/>
    </source>
</evidence>
<protein>
    <submittedName>
        <fullName evidence="2">Uncharacterized protein</fullName>
    </submittedName>
</protein>
<dbReference type="EMBL" id="JAPMSZ010000004">
    <property type="protein sequence ID" value="KAJ5105793.1"/>
    <property type="molecule type" value="Genomic_DNA"/>
</dbReference>
<dbReference type="AlphaFoldDB" id="A0A9W9KHN0"/>
<dbReference type="RefSeq" id="XP_056514789.1">
    <property type="nucleotide sequence ID" value="XM_056653722.1"/>
</dbReference>
<dbReference type="GeneID" id="81392890"/>
<accession>A0A9W9KHN0</accession>
<reference evidence="2" key="1">
    <citation type="submission" date="2022-11" db="EMBL/GenBank/DDBJ databases">
        <authorList>
            <person name="Petersen C."/>
        </authorList>
    </citation>
    <scope>NUCLEOTIDE SEQUENCE</scope>
    <source>
        <strain evidence="2">IBT 34128</strain>
    </source>
</reference>
<proteinExistence type="predicted"/>
<feature type="compositionally biased region" description="Basic and acidic residues" evidence="1">
    <location>
        <begin position="20"/>
        <end position="30"/>
    </location>
</feature>
<evidence type="ECO:0000313" key="3">
    <source>
        <dbReference type="Proteomes" id="UP001141434"/>
    </source>
</evidence>
<name>A0A9W9KHN0_9EURO</name>
<dbReference type="Proteomes" id="UP001141434">
    <property type="component" value="Unassembled WGS sequence"/>
</dbReference>
<feature type="region of interest" description="Disordered" evidence="1">
    <location>
        <begin position="1"/>
        <end position="52"/>
    </location>
</feature>
<feature type="compositionally biased region" description="Polar residues" evidence="1">
    <location>
        <begin position="36"/>
        <end position="46"/>
    </location>
</feature>
<evidence type="ECO:0000256" key="1">
    <source>
        <dbReference type="SAM" id="MobiDB-lite"/>
    </source>
</evidence>
<reference evidence="2" key="2">
    <citation type="journal article" date="2023" name="IMA Fungus">
        <title>Comparative genomic study of the Penicillium genus elucidates a diverse pangenome and 15 lateral gene transfer events.</title>
        <authorList>
            <person name="Petersen C."/>
            <person name="Sorensen T."/>
            <person name="Nielsen M.R."/>
            <person name="Sondergaard T.E."/>
            <person name="Sorensen J.L."/>
            <person name="Fitzpatrick D.A."/>
            <person name="Frisvad J.C."/>
            <person name="Nielsen K.L."/>
        </authorList>
    </citation>
    <scope>NUCLEOTIDE SEQUENCE</scope>
    <source>
        <strain evidence="2">IBT 34128</strain>
    </source>
</reference>
<gene>
    <name evidence="2" type="ORF">NUU61_003140</name>
</gene>